<dbReference type="Pfam" id="PF00580">
    <property type="entry name" value="UvrD-helicase"/>
    <property type="match status" value="1"/>
</dbReference>
<keyword evidence="8" id="KW-0238">DNA-binding</keyword>
<evidence type="ECO:0000256" key="13">
    <source>
        <dbReference type="ARBA" id="ARBA00048988"/>
    </source>
</evidence>
<keyword evidence="6" id="KW-0269">Exonuclease</keyword>
<dbReference type="GO" id="GO:0004527">
    <property type="term" value="F:exonuclease activity"/>
    <property type="evidence" value="ECO:0007669"/>
    <property type="project" value="UniProtKB-KW"/>
</dbReference>
<reference evidence="15" key="1">
    <citation type="submission" date="2016-10" db="EMBL/GenBank/DDBJ databases">
        <authorList>
            <person name="de Groot N.N."/>
        </authorList>
    </citation>
    <scope>NUCLEOTIDE SEQUENCE</scope>
</reference>
<evidence type="ECO:0000256" key="3">
    <source>
        <dbReference type="ARBA" id="ARBA00022763"/>
    </source>
</evidence>
<dbReference type="InterPro" id="IPR014016">
    <property type="entry name" value="UvrD-like_ATP-bd"/>
</dbReference>
<evidence type="ECO:0000256" key="10">
    <source>
        <dbReference type="ARBA" id="ARBA00023235"/>
    </source>
</evidence>
<keyword evidence="9" id="KW-0234">DNA repair</keyword>
<evidence type="ECO:0000256" key="11">
    <source>
        <dbReference type="ARBA" id="ARBA00034617"/>
    </source>
</evidence>
<keyword evidence="3" id="KW-0227">DNA damage</keyword>
<proteinExistence type="predicted"/>
<evidence type="ECO:0000313" key="15">
    <source>
        <dbReference type="EMBL" id="SFV56266.1"/>
    </source>
</evidence>
<evidence type="ECO:0000256" key="12">
    <source>
        <dbReference type="ARBA" id="ARBA00034808"/>
    </source>
</evidence>
<comment type="catalytic activity">
    <reaction evidence="11">
        <text>Couples ATP hydrolysis with the unwinding of duplex DNA by translocating in the 3'-5' direction.</text>
        <dbReference type="EC" id="5.6.2.4"/>
    </reaction>
</comment>
<feature type="domain" description="UvrD-like helicase ATP-binding" evidence="14">
    <location>
        <begin position="1"/>
        <end position="418"/>
    </location>
</feature>
<keyword evidence="5 15" id="KW-0347">Helicase</keyword>
<dbReference type="EC" id="5.6.2.4" evidence="12"/>
<dbReference type="AlphaFoldDB" id="A0A1W1BRX1"/>
<dbReference type="Pfam" id="PF13361">
    <property type="entry name" value="UvrD_C"/>
    <property type="match status" value="1"/>
</dbReference>
<dbReference type="EMBL" id="FPHE01000067">
    <property type="protein sequence ID" value="SFV56266.1"/>
    <property type="molecule type" value="Genomic_DNA"/>
</dbReference>
<comment type="catalytic activity">
    <reaction evidence="13">
        <text>ATP + H2O = ADP + phosphate + H(+)</text>
        <dbReference type="Rhea" id="RHEA:13065"/>
        <dbReference type="ChEBI" id="CHEBI:15377"/>
        <dbReference type="ChEBI" id="CHEBI:15378"/>
        <dbReference type="ChEBI" id="CHEBI:30616"/>
        <dbReference type="ChEBI" id="CHEBI:43474"/>
        <dbReference type="ChEBI" id="CHEBI:456216"/>
        <dbReference type="EC" id="5.6.2.4"/>
    </reaction>
</comment>
<dbReference type="Gene3D" id="3.40.50.300">
    <property type="entry name" value="P-loop containing nucleotide triphosphate hydrolases"/>
    <property type="match status" value="4"/>
</dbReference>
<sequence>MQPPKTFPQYLAYSASAGSGKTFALSVRYISLLFLDQEPSTILAATFTNKAAIEMKQRVLSLLINLEDKQAELSAISEQTGLSRDELLAKQPEVLDNFLSSTNFIVTLDSFFTSILRSASLYIDIEPDFVTKEIDEQIKEKNFLDEIQANSLLSDLVRLAMNIEDKRFLKMFELMQNFYKIDPLLPKIGYALTNIEELETKIDMARENLYKLIIESGASKSAIKNFEPIEVKALFKKTVFEKESLHDHRNYRKYVEKNPAIEDGFLELKSLLEKWVQVKEQVILHNLFQIFDYYKNANISTARQLGVLSFDDLTYFTYRLLHESINKEFLYFKIDSRFQHILLDEFQDTSTLQFLLLKPLIDELFSGVGQSGFKSFFYVGDTKQSLYRFRGGVEELFNSVATHYGIEIAQMDTNYRSSKAVVEQVNYWFESSMVDFPKAKYRDGASEGFVEVRESEELVEEAMSALESLLEKGVLLSDIAFLVSTNRDGATIQEACYSRGYTTRLKTSSSLKYTAKVASLVAMVEYLFTGLELNAKALLQKVGKSLDDMECSWFHPFMEPVAVVHRLICDFGYFEDDLNLLKLLEFASEFSNIALFIEEFKLSSIELSSSSKEGAMIMTIHGSKGLEFEHVIVLDRLKGNAPDRSLLLYDYDESLHVKEVYYKMSKRENFDESYRTILEKQKKLSAKDKMNLLYVALTRAVESMTVIRKPKGSIFDPLSITPMSIGKLEIPIDSVTTNRPTQEKKILITHYGTQEVTREEEEDEKDYDAILFGLALHYTLEMMSSFSIMSLAEAITATKNRYGLELSKNQFADIKRRILSLITNERFQKLLKGAEISKEQSLAFEEQFKQIDLLLEYEESCMVLDYKSSKKYHLKHQSQVGYYKKAIFNITGKYTRGMIVYLLEDGVELVEI</sequence>
<keyword evidence="10" id="KW-0413">Isomerase</keyword>
<dbReference type="GO" id="GO:0005829">
    <property type="term" value="C:cytosol"/>
    <property type="evidence" value="ECO:0007669"/>
    <property type="project" value="TreeGrafter"/>
</dbReference>
<evidence type="ECO:0000256" key="8">
    <source>
        <dbReference type="ARBA" id="ARBA00023125"/>
    </source>
</evidence>
<evidence type="ECO:0000256" key="5">
    <source>
        <dbReference type="ARBA" id="ARBA00022806"/>
    </source>
</evidence>
<evidence type="ECO:0000259" key="14">
    <source>
        <dbReference type="PROSITE" id="PS51198"/>
    </source>
</evidence>
<dbReference type="GO" id="GO:0005524">
    <property type="term" value="F:ATP binding"/>
    <property type="evidence" value="ECO:0007669"/>
    <property type="project" value="UniProtKB-KW"/>
</dbReference>
<organism evidence="15">
    <name type="scientific">hydrothermal vent metagenome</name>
    <dbReference type="NCBI Taxonomy" id="652676"/>
    <lineage>
        <taxon>unclassified sequences</taxon>
        <taxon>metagenomes</taxon>
        <taxon>ecological metagenomes</taxon>
    </lineage>
</organism>
<dbReference type="GO" id="GO:0000725">
    <property type="term" value="P:recombinational repair"/>
    <property type="evidence" value="ECO:0007669"/>
    <property type="project" value="TreeGrafter"/>
</dbReference>
<dbReference type="Gene3D" id="3.90.320.10">
    <property type="match status" value="1"/>
</dbReference>
<dbReference type="GO" id="GO:0043138">
    <property type="term" value="F:3'-5' DNA helicase activity"/>
    <property type="evidence" value="ECO:0007669"/>
    <property type="project" value="UniProtKB-EC"/>
</dbReference>
<evidence type="ECO:0000256" key="9">
    <source>
        <dbReference type="ARBA" id="ARBA00023204"/>
    </source>
</evidence>
<dbReference type="InterPro" id="IPR011604">
    <property type="entry name" value="PDDEXK-like_dom_sf"/>
</dbReference>
<name>A0A1W1BRX1_9ZZZZ</name>
<accession>A0A1W1BRX1</accession>
<keyword evidence="2" id="KW-0547">Nucleotide-binding</keyword>
<dbReference type="InterPro" id="IPR000212">
    <property type="entry name" value="DNA_helicase_UvrD/REP"/>
</dbReference>
<dbReference type="GO" id="GO:0003677">
    <property type="term" value="F:DNA binding"/>
    <property type="evidence" value="ECO:0007669"/>
    <property type="project" value="UniProtKB-KW"/>
</dbReference>
<evidence type="ECO:0000256" key="6">
    <source>
        <dbReference type="ARBA" id="ARBA00022839"/>
    </source>
</evidence>
<gene>
    <name evidence="15" type="ORF">MNB_SV-12-691</name>
</gene>
<keyword evidence="7" id="KW-0067">ATP-binding</keyword>
<dbReference type="SUPFAM" id="SSF52540">
    <property type="entry name" value="P-loop containing nucleoside triphosphate hydrolases"/>
    <property type="match status" value="1"/>
</dbReference>
<dbReference type="PANTHER" id="PTHR11070">
    <property type="entry name" value="UVRD / RECB / PCRA DNA HELICASE FAMILY MEMBER"/>
    <property type="match status" value="1"/>
</dbReference>
<dbReference type="SUPFAM" id="SSF52980">
    <property type="entry name" value="Restriction endonuclease-like"/>
    <property type="match status" value="1"/>
</dbReference>
<dbReference type="InterPro" id="IPR011335">
    <property type="entry name" value="Restrct_endonuc-II-like"/>
</dbReference>
<keyword evidence="4" id="KW-0378">Hydrolase</keyword>
<dbReference type="PROSITE" id="PS51198">
    <property type="entry name" value="UVRD_HELICASE_ATP_BIND"/>
    <property type="match status" value="1"/>
</dbReference>
<evidence type="ECO:0000256" key="7">
    <source>
        <dbReference type="ARBA" id="ARBA00022840"/>
    </source>
</evidence>
<keyword evidence="1" id="KW-0540">Nuclease</keyword>
<dbReference type="NCBIfam" id="NF010485">
    <property type="entry name" value="PRK13909.1-2"/>
    <property type="match status" value="1"/>
</dbReference>
<evidence type="ECO:0000256" key="1">
    <source>
        <dbReference type="ARBA" id="ARBA00022722"/>
    </source>
</evidence>
<protein>
    <recommendedName>
        <fullName evidence="12">DNA 3'-5' helicase</fullName>
        <ecNumber evidence="12">5.6.2.4</ecNumber>
    </recommendedName>
</protein>
<dbReference type="PANTHER" id="PTHR11070:SF67">
    <property type="entry name" value="DNA 3'-5' HELICASE"/>
    <property type="match status" value="1"/>
</dbReference>
<evidence type="ECO:0000256" key="4">
    <source>
        <dbReference type="ARBA" id="ARBA00022801"/>
    </source>
</evidence>
<dbReference type="InterPro" id="IPR027417">
    <property type="entry name" value="P-loop_NTPase"/>
</dbReference>
<dbReference type="InterPro" id="IPR014017">
    <property type="entry name" value="DNA_helicase_UvrD-like_C"/>
</dbReference>
<evidence type="ECO:0000256" key="2">
    <source>
        <dbReference type="ARBA" id="ARBA00022741"/>
    </source>
</evidence>